<evidence type="ECO:0000313" key="7">
    <source>
        <dbReference type="Proteomes" id="UP001085076"/>
    </source>
</evidence>
<proteinExistence type="predicted"/>
<dbReference type="PROSITE" id="PS51371">
    <property type="entry name" value="CBS"/>
    <property type="match status" value="1"/>
</dbReference>
<organism evidence="6 7">
    <name type="scientific">Dioscorea zingiberensis</name>
    <dbReference type="NCBI Taxonomy" id="325984"/>
    <lineage>
        <taxon>Eukaryota</taxon>
        <taxon>Viridiplantae</taxon>
        <taxon>Streptophyta</taxon>
        <taxon>Embryophyta</taxon>
        <taxon>Tracheophyta</taxon>
        <taxon>Spermatophyta</taxon>
        <taxon>Magnoliopsida</taxon>
        <taxon>Liliopsida</taxon>
        <taxon>Dioscoreales</taxon>
        <taxon>Dioscoreaceae</taxon>
        <taxon>Dioscorea</taxon>
    </lineage>
</organism>
<evidence type="ECO:0000256" key="4">
    <source>
        <dbReference type="SAM" id="MobiDB-lite"/>
    </source>
</evidence>
<dbReference type="InterPro" id="IPR000644">
    <property type="entry name" value="CBS_dom"/>
</dbReference>
<feature type="domain" description="CBS" evidence="5">
    <location>
        <begin position="171"/>
        <end position="229"/>
    </location>
</feature>
<dbReference type="PANTHER" id="PTHR13780:SF124">
    <property type="entry name" value="OS01G0633400 PROTEIN"/>
    <property type="match status" value="1"/>
</dbReference>
<evidence type="ECO:0000256" key="3">
    <source>
        <dbReference type="PROSITE-ProRule" id="PRU00703"/>
    </source>
</evidence>
<dbReference type="PANTHER" id="PTHR13780">
    <property type="entry name" value="AMP-ACTIVATED PROTEIN KINASE, GAMMA REGULATORY SUBUNIT"/>
    <property type="match status" value="1"/>
</dbReference>
<keyword evidence="2 3" id="KW-0129">CBS domain</keyword>
<gene>
    <name evidence="6" type="ORF">J5N97_019606</name>
</gene>
<feature type="region of interest" description="Disordered" evidence="4">
    <location>
        <begin position="1"/>
        <end position="49"/>
    </location>
</feature>
<reference evidence="6" key="2">
    <citation type="journal article" date="2022" name="Hortic Res">
        <title>The genome of Dioscorea zingiberensis sheds light on the biosynthesis, origin and evolution of the medicinally important diosgenin saponins.</title>
        <authorList>
            <person name="Li Y."/>
            <person name="Tan C."/>
            <person name="Li Z."/>
            <person name="Guo J."/>
            <person name="Li S."/>
            <person name="Chen X."/>
            <person name="Wang C."/>
            <person name="Dai X."/>
            <person name="Yang H."/>
            <person name="Song W."/>
            <person name="Hou L."/>
            <person name="Xu J."/>
            <person name="Tong Z."/>
            <person name="Xu A."/>
            <person name="Yuan X."/>
            <person name="Wang W."/>
            <person name="Yang Q."/>
            <person name="Chen L."/>
            <person name="Sun Z."/>
            <person name="Wang K."/>
            <person name="Pan B."/>
            <person name="Chen J."/>
            <person name="Bao Y."/>
            <person name="Liu F."/>
            <person name="Qi X."/>
            <person name="Gang D.R."/>
            <person name="Wen J."/>
            <person name="Li J."/>
        </authorList>
    </citation>
    <scope>NUCLEOTIDE SEQUENCE</scope>
    <source>
        <strain evidence="6">Dzin_1.0</strain>
    </source>
</reference>
<evidence type="ECO:0000256" key="1">
    <source>
        <dbReference type="ARBA" id="ARBA00022737"/>
    </source>
</evidence>
<protein>
    <recommendedName>
        <fullName evidence="5">CBS domain-containing protein</fullName>
    </recommendedName>
</protein>
<dbReference type="AlphaFoldDB" id="A0A9D5CE64"/>
<comment type="caution">
    <text evidence="6">The sequence shown here is derived from an EMBL/GenBank/DDBJ whole genome shotgun (WGS) entry which is preliminary data.</text>
</comment>
<dbReference type="Proteomes" id="UP001085076">
    <property type="component" value="Miscellaneous, Linkage group lg05"/>
</dbReference>
<dbReference type="CDD" id="cd02205">
    <property type="entry name" value="CBS_pair_SF"/>
    <property type="match status" value="1"/>
</dbReference>
<accession>A0A9D5CE64</accession>
<dbReference type="InterPro" id="IPR050511">
    <property type="entry name" value="AMPK_gamma/SDS23_families"/>
</dbReference>
<dbReference type="Gene3D" id="3.10.580.10">
    <property type="entry name" value="CBS-domain"/>
    <property type="match status" value="2"/>
</dbReference>
<dbReference type="InterPro" id="IPR046342">
    <property type="entry name" value="CBS_dom_sf"/>
</dbReference>
<evidence type="ECO:0000256" key="2">
    <source>
        <dbReference type="ARBA" id="ARBA00023122"/>
    </source>
</evidence>
<reference evidence="6" key="1">
    <citation type="submission" date="2021-03" db="EMBL/GenBank/DDBJ databases">
        <authorList>
            <person name="Li Z."/>
            <person name="Yang C."/>
        </authorList>
    </citation>
    <scope>NUCLEOTIDE SEQUENCE</scope>
    <source>
        <strain evidence="6">Dzin_1.0</strain>
        <tissue evidence="6">Leaf</tissue>
    </source>
</reference>
<keyword evidence="1" id="KW-0677">Repeat</keyword>
<keyword evidence="7" id="KW-1185">Reference proteome</keyword>
<sequence length="421" mass="46805">MDLRQVEEVAMEEPATMDWQKSKKSSIGTSMGGDLERDDRAHHQDHKKDPASALQSFLNHIPISSIPGIHSPPDMILEVKPGDYVQDVITLLYNKKVSGAPIVDDSKSDSGKFLDRDIGFIEFSSMLLWSLEEFEKEKLASSSSNSGFLKTLEQSPHIGKTKIAELAKSFLWEPFFPVHSDDTLFHVQLLFSKHHRIRVAPVVESSNSCVVGFVTQNAVVELLLKSSGLEWFDQISDKALSEFRFANAGIVCVCADQILADALRILWEKQLDGVAVIDRKGGTLIGNLRCSDIHLLLDDDNIFENRKNLTVGEFISSYTEKTNQGIDPAMTNNFIPAMNIWITNKKSDTLKQAMENVVSSKTDRTFLVNDSGKPEAAVTLRDIISQFSPPSVDSRMGGGFFRSALEQAGCHVEDRVIVCDK</sequence>
<evidence type="ECO:0000259" key="5">
    <source>
        <dbReference type="PROSITE" id="PS51371"/>
    </source>
</evidence>
<feature type="compositionally biased region" description="Basic and acidic residues" evidence="4">
    <location>
        <begin position="34"/>
        <end position="49"/>
    </location>
</feature>
<dbReference type="OrthoDB" id="449052at2759"/>
<name>A0A9D5CE64_9LILI</name>
<evidence type="ECO:0000313" key="6">
    <source>
        <dbReference type="EMBL" id="KAJ0971647.1"/>
    </source>
</evidence>
<dbReference type="EMBL" id="JAGGNH010000005">
    <property type="protein sequence ID" value="KAJ0971647.1"/>
    <property type="molecule type" value="Genomic_DNA"/>
</dbReference>
<dbReference type="Pfam" id="PF00571">
    <property type="entry name" value="CBS"/>
    <property type="match status" value="1"/>
</dbReference>
<dbReference type="SMART" id="SM00116">
    <property type="entry name" value="CBS"/>
    <property type="match status" value="3"/>
</dbReference>
<dbReference type="SUPFAM" id="SSF54631">
    <property type="entry name" value="CBS-domain pair"/>
    <property type="match status" value="2"/>
</dbReference>